<evidence type="ECO:0000313" key="2">
    <source>
        <dbReference type="Proteomes" id="UP000000268"/>
    </source>
</evidence>
<name>A8ZR34_ACAM1</name>
<dbReference type="KEGG" id="amr:AM1_H0120"/>
<keyword evidence="2" id="KW-1185">Reference proteome</keyword>
<evidence type="ECO:0000313" key="1">
    <source>
        <dbReference type="EMBL" id="ABW33470.1"/>
    </source>
</evidence>
<accession>A8ZR34</accession>
<proteinExistence type="predicted"/>
<dbReference type="OrthoDB" id="240750at2"/>
<dbReference type="HOGENOM" id="CLU_1149875_0_0_3"/>
<organism evidence="1 2">
    <name type="scientific">Acaryochloris marina (strain MBIC 11017)</name>
    <dbReference type="NCBI Taxonomy" id="329726"/>
    <lineage>
        <taxon>Bacteria</taxon>
        <taxon>Bacillati</taxon>
        <taxon>Cyanobacteriota</taxon>
        <taxon>Cyanophyceae</taxon>
        <taxon>Acaryochloridales</taxon>
        <taxon>Acaryochloridaceae</taxon>
        <taxon>Acaryochloris</taxon>
    </lineage>
</organism>
<keyword evidence="1" id="KW-0614">Plasmid</keyword>
<dbReference type="Gene3D" id="3.40.50.150">
    <property type="entry name" value="Vaccinia Virus protein VP39"/>
    <property type="match status" value="1"/>
</dbReference>
<protein>
    <submittedName>
        <fullName evidence="1">Conserved domain protein</fullName>
    </submittedName>
</protein>
<gene>
    <name evidence="1" type="ordered locus">AM1_H0120</name>
</gene>
<dbReference type="Pfam" id="PF13578">
    <property type="entry name" value="Methyltransf_24"/>
    <property type="match status" value="1"/>
</dbReference>
<dbReference type="AlphaFoldDB" id="A8ZR34"/>
<dbReference type="InterPro" id="IPR029063">
    <property type="entry name" value="SAM-dependent_MTases_sf"/>
</dbReference>
<sequence length="241" mass="26912">MITPNIPDYVKGWLTDSEAQFLYSQAKACPPGTVIVEIGSWKGKSTICLSQGSAAGNNVHIYAIDPHQEDSYPEFEHNVSSAGIRELVTPIVKTSADACEGWTQPIGMLFIDGNHEHDMVEQDFLLWSRFVVDGGIIAFHDSTSSPFNQLMGYLGPKRVVDKYLFQSKDFKHIGFTGTTTYATKSSAQTVTDALGRWSMRFKKTFPDTLMLLHQYVLLKLPTGVLNGIRRLMGYRQLNLGR</sequence>
<dbReference type="RefSeq" id="WP_012168529.1">
    <property type="nucleotide sequence ID" value="NC_009933.1"/>
</dbReference>
<dbReference type="EMBL" id="CP000845">
    <property type="protein sequence ID" value="ABW33470.1"/>
    <property type="molecule type" value="Genomic_DNA"/>
</dbReference>
<dbReference type="SUPFAM" id="SSF53335">
    <property type="entry name" value="S-adenosyl-L-methionine-dependent methyltransferases"/>
    <property type="match status" value="1"/>
</dbReference>
<dbReference type="Proteomes" id="UP000000268">
    <property type="component" value="Plasmid pREB8"/>
</dbReference>
<reference evidence="1 2" key="1">
    <citation type="journal article" date="2008" name="Proc. Natl. Acad. Sci. U.S.A.">
        <title>Niche adaptation and genome expansion in the chlorophyll d-producing cyanobacterium Acaryochloris marina.</title>
        <authorList>
            <person name="Swingley W.D."/>
            <person name="Chen M."/>
            <person name="Cheung P.C."/>
            <person name="Conrad A.L."/>
            <person name="Dejesa L.C."/>
            <person name="Hao J."/>
            <person name="Honchak B.M."/>
            <person name="Karbach L.E."/>
            <person name="Kurdoglu A."/>
            <person name="Lahiri S."/>
            <person name="Mastrian S.D."/>
            <person name="Miyashita H."/>
            <person name="Page L."/>
            <person name="Ramakrishna P."/>
            <person name="Satoh S."/>
            <person name="Sattley W.M."/>
            <person name="Shimada Y."/>
            <person name="Taylor H.L."/>
            <person name="Tomo T."/>
            <person name="Tsuchiya T."/>
            <person name="Wang Z.T."/>
            <person name="Raymond J."/>
            <person name="Mimuro M."/>
            <person name="Blankenship R.E."/>
            <person name="Touchman J.W."/>
        </authorList>
    </citation>
    <scope>NUCLEOTIDE SEQUENCE [LARGE SCALE GENOMIC DNA]</scope>
    <source>
        <strain evidence="2">MBIC 11017</strain>
        <plasmid evidence="2">Plasmid pREB8</plasmid>
    </source>
</reference>
<geneLocation type="plasmid" evidence="1 2">
    <name>pREB8</name>
</geneLocation>